<evidence type="ECO:0000313" key="3">
    <source>
        <dbReference type="Proteomes" id="UP000295543"/>
    </source>
</evidence>
<dbReference type="Gene3D" id="3.40.50.1820">
    <property type="entry name" value="alpha/beta hydrolase"/>
    <property type="match status" value="1"/>
</dbReference>
<name>A0A4V3ANF1_9GAMM</name>
<dbReference type="SUPFAM" id="SSF53474">
    <property type="entry name" value="alpha/beta-Hydrolases"/>
    <property type="match status" value="1"/>
</dbReference>
<evidence type="ECO:0000313" key="2">
    <source>
        <dbReference type="EMBL" id="TDK30914.1"/>
    </source>
</evidence>
<evidence type="ECO:0000256" key="1">
    <source>
        <dbReference type="SAM" id="MobiDB-lite"/>
    </source>
</evidence>
<dbReference type="Pfam" id="PF26363">
    <property type="entry name" value="Phospholipase-like"/>
    <property type="match status" value="1"/>
</dbReference>
<dbReference type="OrthoDB" id="5913909at2"/>
<keyword evidence="3" id="KW-1185">Reference proteome</keyword>
<dbReference type="EMBL" id="SMTG01000004">
    <property type="protein sequence ID" value="TDK30914.1"/>
    <property type="molecule type" value="Genomic_DNA"/>
</dbReference>
<comment type="caution">
    <text evidence="2">The sequence shown here is derived from an EMBL/GenBank/DDBJ whole genome shotgun (WGS) entry which is preliminary data.</text>
</comment>
<feature type="region of interest" description="Disordered" evidence="1">
    <location>
        <begin position="25"/>
        <end position="72"/>
    </location>
</feature>
<dbReference type="Proteomes" id="UP000295543">
    <property type="component" value="Unassembled WGS sequence"/>
</dbReference>
<proteinExistence type="predicted"/>
<protein>
    <submittedName>
        <fullName evidence="2">DUF2974 domain-containing protein</fullName>
    </submittedName>
</protein>
<accession>A0A4V3ANF1</accession>
<dbReference type="RefSeq" id="WP_133393970.1">
    <property type="nucleotide sequence ID" value="NZ_SMTG01000004.1"/>
</dbReference>
<feature type="region of interest" description="Disordered" evidence="1">
    <location>
        <begin position="1"/>
        <end position="20"/>
    </location>
</feature>
<dbReference type="AlphaFoldDB" id="A0A4V3ANF1"/>
<organism evidence="2 3">
    <name type="scientific">Luteimonas terrae</name>
    <dbReference type="NCBI Taxonomy" id="1530191"/>
    <lineage>
        <taxon>Bacteria</taxon>
        <taxon>Pseudomonadati</taxon>
        <taxon>Pseudomonadota</taxon>
        <taxon>Gammaproteobacteria</taxon>
        <taxon>Lysobacterales</taxon>
        <taxon>Lysobacteraceae</taxon>
        <taxon>Luteimonas</taxon>
    </lineage>
</organism>
<reference evidence="2 3" key="1">
    <citation type="submission" date="2019-03" db="EMBL/GenBank/DDBJ databases">
        <title>Luteimonas zhaokaii sp.nov., isolated from the rectal contents of Plateau pika in Yushu, Qinghai Province, China.</title>
        <authorList>
            <person name="Zhang G."/>
        </authorList>
    </citation>
    <scope>NUCLEOTIDE SEQUENCE [LARGE SCALE GENOMIC DNA]</scope>
    <source>
        <strain evidence="2 3">THG-MD21</strain>
    </source>
</reference>
<sequence length="555" mass="56550">MSLTIGDGVGRTYEPVRPPETLSQCTVAPLAPQPPVGPYRPDAGFHPQIQAAAQPPAPSQGQGGTSPYAIPANTTLGQVASGTQAQPFDVTLSQLATAVYETRGGPPAGWSEVSDQQLQDLGVADPQAWRLQYLGANDSVATNAQEFRAEVYTDGAGNYVLSYRGTAEGGPDWENNFRQGLGYETNDGDKFSVTAVNTAREFANVFGDNGANSSNLAITGHSQGGGLASVGSLASGIPAVTFDASGIHPNTLDRIGVDPQAARDVAEGGQIRAYSLSSDALTNAQDSWITGIVAPDALGTQIVVDPAAADVDNMFSNYGPTEGFTQAQSDAINTAVEAARDPVTGMLLSTALAPVTATGGAVVGTLFGNPLGGAAIGAFAAPVLVSGGGELAYAAISHSPNALTAAMVDQQPWQPGYQNPSSMGRDLQNLLPDATKDDYARNVHDFATDIDSVVANEFANGQYAQGVASLAGDFTEGAFNSLGDTVDGYADQAAGYVDAHVDGVVGDVLSGAIDGAGDVAEFATDVAGEVSERVADGVGWVAQGAGNFIGGLFGR</sequence>
<gene>
    <name evidence="2" type="ORF">E2F49_11285</name>
</gene>
<dbReference type="InterPro" id="IPR029058">
    <property type="entry name" value="AB_hydrolase_fold"/>
</dbReference>